<reference evidence="4" key="1">
    <citation type="submission" date="2025-08" db="UniProtKB">
        <authorList>
            <consortium name="RefSeq"/>
        </authorList>
    </citation>
    <scope>IDENTIFICATION</scope>
    <source>
        <tissue evidence="4">Silk gland</tissue>
    </source>
</reference>
<dbReference type="AlphaFoldDB" id="A0A6J2JTX5"/>
<dbReference type="KEGG" id="bman:114245186"/>
<name>A0A6J2JTX5_BOMMA</name>
<gene>
    <name evidence="4" type="primary">LOC114245186</name>
</gene>
<dbReference type="OrthoDB" id="6288648at2759"/>
<evidence type="ECO:0000256" key="2">
    <source>
        <dbReference type="SAM" id="Phobius"/>
    </source>
</evidence>
<keyword evidence="2" id="KW-0472">Membrane</keyword>
<protein>
    <submittedName>
        <fullName evidence="4">Uncharacterized protein LOC114245186</fullName>
    </submittedName>
</protein>
<dbReference type="RefSeq" id="XP_028033045.1">
    <property type="nucleotide sequence ID" value="XM_028177244.1"/>
</dbReference>
<dbReference type="GeneID" id="114245186"/>
<accession>A0A6J2JTX5</accession>
<keyword evidence="3" id="KW-1185">Reference proteome</keyword>
<keyword evidence="2" id="KW-0812">Transmembrane</keyword>
<proteinExistence type="predicted"/>
<keyword evidence="2" id="KW-1133">Transmembrane helix</keyword>
<feature type="coiled-coil region" evidence="1">
    <location>
        <begin position="108"/>
        <end position="135"/>
    </location>
</feature>
<evidence type="ECO:0000313" key="4">
    <source>
        <dbReference type="RefSeq" id="XP_028033045.1"/>
    </source>
</evidence>
<organism evidence="3 4">
    <name type="scientific">Bombyx mandarina</name>
    <name type="common">Wild silk moth</name>
    <name type="synonym">Wild silkworm</name>
    <dbReference type="NCBI Taxonomy" id="7092"/>
    <lineage>
        <taxon>Eukaryota</taxon>
        <taxon>Metazoa</taxon>
        <taxon>Ecdysozoa</taxon>
        <taxon>Arthropoda</taxon>
        <taxon>Hexapoda</taxon>
        <taxon>Insecta</taxon>
        <taxon>Pterygota</taxon>
        <taxon>Neoptera</taxon>
        <taxon>Endopterygota</taxon>
        <taxon>Lepidoptera</taxon>
        <taxon>Glossata</taxon>
        <taxon>Ditrysia</taxon>
        <taxon>Bombycoidea</taxon>
        <taxon>Bombycidae</taxon>
        <taxon>Bombycinae</taxon>
        <taxon>Bombyx</taxon>
    </lineage>
</organism>
<dbReference type="Proteomes" id="UP000504629">
    <property type="component" value="Unplaced"/>
</dbReference>
<evidence type="ECO:0000256" key="1">
    <source>
        <dbReference type="SAM" id="Coils"/>
    </source>
</evidence>
<sequence length="136" mass="16122">MAGHMHMPRFKEKIIIVFSLLLFFVCVSYLYLSYLQNSYYINSNGERCVSELTSLKYQLNVVTEYKNRLDKLLSETQKAHEIEKTKFKDIMESCVAMKQQSSICQNQFEDLQAECKRVKQNYDLVSRELQKLKTVR</sequence>
<feature type="transmembrane region" description="Helical" evidence="2">
    <location>
        <begin position="14"/>
        <end position="34"/>
    </location>
</feature>
<evidence type="ECO:0000313" key="3">
    <source>
        <dbReference type="Proteomes" id="UP000504629"/>
    </source>
</evidence>
<keyword evidence="1" id="KW-0175">Coiled coil</keyword>